<reference evidence="2" key="2">
    <citation type="submission" date="2018-11" db="EMBL/GenBank/DDBJ databases">
        <title>Proposal to divide the Flavobacteriaceae and reorganize its genera based on Amino Acid Identity values calculated from whole genome sequences.</title>
        <authorList>
            <person name="Nicholson A.C."/>
            <person name="Gulvik C.A."/>
            <person name="Whitney A.M."/>
            <person name="Humrighouse B.W."/>
            <person name="Bell M."/>
            <person name="Holmens B."/>
            <person name="Steigerwalt A."/>
            <person name="Villarma A."/>
            <person name="Sheth M."/>
            <person name="Batra D."/>
            <person name="Pryor J."/>
            <person name="Bernardet J.-F."/>
            <person name="Hugo C."/>
            <person name="Kampfer P."/>
            <person name="Newman J."/>
            <person name="Mcquiston J.R."/>
        </authorList>
    </citation>
    <scope>NUCLEOTIDE SEQUENCE [LARGE SCALE GENOMIC DNA]</scope>
    <source>
        <strain evidence="2">H3056</strain>
    </source>
</reference>
<dbReference type="EMBL" id="RJUG01000003">
    <property type="protein sequence ID" value="ROI08998.1"/>
    <property type="molecule type" value="Genomic_DNA"/>
</dbReference>
<dbReference type="AlphaFoldDB" id="A0A3N0WV95"/>
<evidence type="ECO:0000313" key="1">
    <source>
        <dbReference type="EMBL" id="ROI08998.1"/>
    </source>
</evidence>
<gene>
    <name evidence="1" type="ORF">EGI11_06140</name>
</gene>
<dbReference type="Proteomes" id="UP000270224">
    <property type="component" value="Unassembled WGS sequence"/>
</dbReference>
<organism evidence="1 2">
    <name type="scientific">Kaistella daneshvariae</name>
    <dbReference type="NCBI Taxonomy" id="2487074"/>
    <lineage>
        <taxon>Bacteria</taxon>
        <taxon>Pseudomonadati</taxon>
        <taxon>Bacteroidota</taxon>
        <taxon>Flavobacteriia</taxon>
        <taxon>Flavobacteriales</taxon>
        <taxon>Weeksellaceae</taxon>
        <taxon>Chryseobacterium group</taxon>
        <taxon>Kaistella</taxon>
    </lineage>
</organism>
<accession>A0A3N0WV95</accession>
<proteinExistence type="predicted"/>
<protein>
    <submittedName>
        <fullName evidence="1">Uncharacterized protein</fullName>
    </submittedName>
</protein>
<sequence length="80" mass="9234">MVIIFYKYITILKRLQGAANCIWCEIPHPGLSEALFAERSGAKKRERKTDKGAQNLPKIIRLKNRIFAKNLSRRFEGKST</sequence>
<comment type="caution">
    <text evidence="1">The sequence shown here is derived from an EMBL/GenBank/DDBJ whole genome shotgun (WGS) entry which is preliminary data.</text>
</comment>
<evidence type="ECO:0000313" key="2">
    <source>
        <dbReference type="Proteomes" id="UP000270224"/>
    </source>
</evidence>
<name>A0A3N0WV95_9FLAO</name>
<reference evidence="2" key="1">
    <citation type="submission" date="2018-11" db="EMBL/GenBank/DDBJ databases">
        <title>Proposal to divide the Flavobacteriaceae and reorganize its genera based on Amino Acid Identity values calculated from whole genome sequences.</title>
        <authorList>
            <person name="Nicholson A.C."/>
            <person name="Gulvik C.A."/>
            <person name="Whitney A.M."/>
            <person name="Humrighouse B.W."/>
            <person name="Bell M."/>
            <person name="Holmes B."/>
            <person name="Steigerwalt A."/>
            <person name="Villarma A."/>
            <person name="Sheth M."/>
            <person name="Batra D."/>
            <person name="Pryor J."/>
            <person name="Bernardet J.-F."/>
            <person name="Hugo C."/>
            <person name="Kampfer P."/>
            <person name="Newman J."/>
            <person name="Mcquiston J.R."/>
        </authorList>
    </citation>
    <scope>NUCLEOTIDE SEQUENCE [LARGE SCALE GENOMIC DNA]</scope>
    <source>
        <strain evidence="2">H3056</strain>
    </source>
</reference>